<proteinExistence type="predicted"/>
<evidence type="ECO:0000313" key="2">
    <source>
        <dbReference type="EMBL" id="MFC4912483.1"/>
    </source>
</evidence>
<name>A0ABV9U7G6_9ACTN</name>
<reference evidence="3" key="1">
    <citation type="journal article" date="2019" name="Int. J. Syst. Evol. Microbiol.">
        <title>The Global Catalogue of Microorganisms (GCM) 10K type strain sequencing project: providing services to taxonomists for standard genome sequencing and annotation.</title>
        <authorList>
            <consortium name="The Broad Institute Genomics Platform"/>
            <consortium name="The Broad Institute Genome Sequencing Center for Infectious Disease"/>
            <person name="Wu L."/>
            <person name="Ma J."/>
        </authorList>
    </citation>
    <scope>NUCLEOTIDE SEQUENCE [LARGE SCALE GENOMIC DNA]</scope>
    <source>
        <strain evidence="3">KLKA75</strain>
    </source>
</reference>
<evidence type="ECO:0000313" key="3">
    <source>
        <dbReference type="Proteomes" id="UP001595872"/>
    </source>
</evidence>
<gene>
    <name evidence="2" type="ORF">ACFPCY_34645</name>
</gene>
<feature type="chain" id="PRO_5045653122" description="Secreted protein" evidence="1">
    <location>
        <begin position="25"/>
        <end position="80"/>
    </location>
</feature>
<protein>
    <recommendedName>
        <fullName evidence="4">Secreted protein</fullName>
    </recommendedName>
</protein>
<feature type="signal peptide" evidence="1">
    <location>
        <begin position="1"/>
        <end position="24"/>
    </location>
</feature>
<organism evidence="2 3">
    <name type="scientific">Actinomadura gamaensis</name>
    <dbReference type="NCBI Taxonomy" id="1763541"/>
    <lineage>
        <taxon>Bacteria</taxon>
        <taxon>Bacillati</taxon>
        <taxon>Actinomycetota</taxon>
        <taxon>Actinomycetes</taxon>
        <taxon>Streptosporangiales</taxon>
        <taxon>Thermomonosporaceae</taxon>
        <taxon>Actinomadura</taxon>
    </lineage>
</organism>
<dbReference type="RefSeq" id="WP_378262435.1">
    <property type="nucleotide sequence ID" value="NZ_JBHSIT010000012.1"/>
</dbReference>
<evidence type="ECO:0008006" key="4">
    <source>
        <dbReference type="Google" id="ProtNLM"/>
    </source>
</evidence>
<dbReference type="Proteomes" id="UP001595872">
    <property type="component" value="Unassembled WGS sequence"/>
</dbReference>
<dbReference type="EMBL" id="JBHSIT010000012">
    <property type="protein sequence ID" value="MFC4912483.1"/>
    <property type="molecule type" value="Genomic_DNA"/>
</dbReference>
<accession>A0ABV9U7G6</accession>
<sequence length="80" mass="7735">MRIRTGLAAAALTLGAAAGAVALADTAGATTHVAGEYYFLPGQICENGGGIVLPTYASPTGLVCVGGVAHGAFVASAFPE</sequence>
<comment type="caution">
    <text evidence="2">The sequence shown here is derived from an EMBL/GenBank/DDBJ whole genome shotgun (WGS) entry which is preliminary data.</text>
</comment>
<keyword evidence="3" id="KW-1185">Reference proteome</keyword>
<keyword evidence="1" id="KW-0732">Signal</keyword>
<evidence type="ECO:0000256" key="1">
    <source>
        <dbReference type="SAM" id="SignalP"/>
    </source>
</evidence>